<feature type="region of interest" description="Disordered" evidence="5">
    <location>
        <begin position="418"/>
        <end position="476"/>
    </location>
</feature>
<keyword evidence="8" id="KW-1185">Reference proteome</keyword>
<dbReference type="PANTHER" id="PTHR16201">
    <property type="entry name" value="SEVEN TRANSMEMBRANE PROTEIN 1-RELATED"/>
    <property type="match status" value="1"/>
</dbReference>
<dbReference type="GeneID" id="77801648"/>
<dbReference type="SMART" id="SM00679">
    <property type="entry name" value="CTNS"/>
    <property type="match status" value="2"/>
</dbReference>
<evidence type="ECO:0000313" key="8">
    <source>
        <dbReference type="Proteomes" id="UP001164743"/>
    </source>
</evidence>
<dbReference type="InterPro" id="IPR006603">
    <property type="entry name" value="PQ-loop_rpt"/>
</dbReference>
<evidence type="ECO:0000256" key="1">
    <source>
        <dbReference type="ARBA" id="ARBA00004141"/>
    </source>
</evidence>
<accession>A0ABY7CYE5</accession>
<feature type="transmembrane region" description="Helical" evidence="6">
    <location>
        <begin position="305"/>
        <end position="323"/>
    </location>
</feature>
<dbReference type="PANTHER" id="PTHR16201:SF34">
    <property type="entry name" value="LYSOSOMAL AMINO ACID TRANSPORTER 1"/>
    <property type="match status" value="1"/>
</dbReference>
<protein>
    <submittedName>
        <fullName evidence="7">Uncharacterized protein</fullName>
    </submittedName>
</protein>
<feature type="compositionally biased region" description="Polar residues" evidence="5">
    <location>
        <begin position="466"/>
        <end position="476"/>
    </location>
</feature>
<evidence type="ECO:0000256" key="4">
    <source>
        <dbReference type="ARBA" id="ARBA00023136"/>
    </source>
</evidence>
<feature type="region of interest" description="Disordered" evidence="5">
    <location>
        <begin position="251"/>
        <end position="283"/>
    </location>
</feature>
<evidence type="ECO:0000256" key="2">
    <source>
        <dbReference type="ARBA" id="ARBA00022692"/>
    </source>
</evidence>
<dbReference type="Pfam" id="PF04193">
    <property type="entry name" value="PQ-loop"/>
    <property type="match status" value="2"/>
</dbReference>
<feature type="transmembrane region" description="Helical" evidence="6">
    <location>
        <begin position="344"/>
        <end position="368"/>
    </location>
</feature>
<keyword evidence="3 6" id="KW-1133">Transmembrane helix</keyword>
<organism evidence="7 8">
    <name type="scientific">Puccinia triticina</name>
    <dbReference type="NCBI Taxonomy" id="208348"/>
    <lineage>
        <taxon>Eukaryota</taxon>
        <taxon>Fungi</taxon>
        <taxon>Dikarya</taxon>
        <taxon>Basidiomycota</taxon>
        <taxon>Pucciniomycotina</taxon>
        <taxon>Pucciniomycetes</taxon>
        <taxon>Pucciniales</taxon>
        <taxon>Pucciniaceae</taxon>
        <taxon>Puccinia</taxon>
    </lineage>
</organism>
<dbReference type="Gene3D" id="1.20.1280.290">
    <property type="match status" value="2"/>
</dbReference>
<evidence type="ECO:0000256" key="5">
    <source>
        <dbReference type="SAM" id="MobiDB-lite"/>
    </source>
</evidence>
<dbReference type="RefSeq" id="XP_053024696.1">
    <property type="nucleotide sequence ID" value="XM_053160753.1"/>
</dbReference>
<proteinExistence type="predicted"/>
<dbReference type="Proteomes" id="UP001164743">
    <property type="component" value="Chromosome 10A"/>
</dbReference>
<sequence length="476" mass="52623">MIIAGARQTPNLDIRTVRTPTAAQKNTSPPRMLVSDLLGDLSQLCWFFAQLPQIWTNYQHKSVAGLSLPFLLNWLSGDVTNLVGCLLTNQLAFQRNLAIYFNFIDLVLIAQFALYSRAQPPSSQAIDNQTHHYTPISETHPSNPIDIERTPTHSKLGLDLASHPHPQPHQTPKAAFPQPLHSGTPLPSNLPANNPSNPPCYSPSRFTRVLRCCNLKAFLFLVVFAFVAFQITSHHSSSSFLAHKSKNSLTRPWTNHAHPTPSFEAHNPTQDRDLSHPSRPPLGKLKAQDELAEIKVIDDQGTKESMKQTIGRLSAWLCAFLYLTSRIPQIMKNYSRKSVEGLSILLFVLAFLGNLTYVLSILSSPQILLSHPPGQKPGGQKLDYLNESVPYLIGSAGTLCFDLTIFIQSRLYRPPPDTCSSIHRTRSPPPSSPSITCSNVINPSPPLRSPSTNHPCLDPDPDTRPLISSRSSTSLA</sequence>
<evidence type="ECO:0000256" key="3">
    <source>
        <dbReference type="ARBA" id="ARBA00022989"/>
    </source>
</evidence>
<dbReference type="EMBL" id="CP110430">
    <property type="protein sequence ID" value="WAQ89141.1"/>
    <property type="molecule type" value="Genomic_DNA"/>
</dbReference>
<evidence type="ECO:0000313" key="7">
    <source>
        <dbReference type="EMBL" id="WAQ89141.1"/>
    </source>
</evidence>
<reference evidence="7" key="1">
    <citation type="submission" date="2022-10" db="EMBL/GenBank/DDBJ databases">
        <title>Puccinia triticina Genome sequencing and assembly.</title>
        <authorList>
            <person name="Li C."/>
        </authorList>
    </citation>
    <scope>NUCLEOTIDE SEQUENCE</scope>
    <source>
        <strain evidence="7">Pt15</strain>
    </source>
</reference>
<evidence type="ECO:0000256" key="6">
    <source>
        <dbReference type="SAM" id="Phobius"/>
    </source>
</evidence>
<keyword evidence="4 6" id="KW-0472">Membrane</keyword>
<comment type="subcellular location">
    <subcellularLocation>
        <location evidence="1">Membrane</location>
        <topology evidence="1">Multi-pass membrane protein</topology>
    </subcellularLocation>
</comment>
<feature type="transmembrane region" description="Helical" evidence="6">
    <location>
        <begin position="213"/>
        <end position="231"/>
    </location>
</feature>
<feature type="region of interest" description="Disordered" evidence="5">
    <location>
        <begin position="156"/>
        <end position="196"/>
    </location>
</feature>
<gene>
    <name evidence="7" type="ORF">PtA15_10A565</name>
</gene>
<name>A0ABY7CYE5_9BASI</name>
<feature type="compositionally biased region" description="Low complexity" evidence="5">
    <location>
        <begin position="185"/>
        <end position="195"/>
    </location>
</feature>
<keyword evidence="2 6" id="KW-0812">Transmembrane</keyword>
<dbReference type="InterPro" id="IPR051415">
    <property type="entry name" value="LAAT-1"/>
</dbReference>